<dbReference type="Proteomes" id="UP001611339">
    <property type="component" value="Unassembled WGS sequence"/>
</dbReference>
<sequence>MAKWSVALHAHVGMTLEVEADNWHEANRKAKEMAKKKAVPRPHSWTPVSTTRLDTPHR</sequence>
<feature type="compositionally biased region" description="Polar residues" evidence="1">
    <location>
        <begin position="46"/>
        <end position="58"/>
    </location>
</feature>
<feature type="region of interest" description="Disordered" evidence="1">
    <location>
        <begin position="33"/>
        <end position="58"/>
    </location>
</feature>
<accession>A0ABW7TZL7</accession>
<keyword evidence="3" id="KW-1185">Reference proteome</keyword>
<gene>
    <name evidence="2" type="ORF">ACH407_00475</name>
</gene>
<evidence type="ECO:0000313" key="3">
    <source>
        <dbReference type="Proteomes" id="UP001611339"/>
    </source>
</evidence>
<dbReference type="EMBL" id="JBIRUI010000001">
    <property type="protein sequence ID" value="MFI1712049.1"/>
    <property type="molecule type" value="Genomic_DNA"/>
</dbReference>
<protein>
    <submittedName>
        <fullName evidence="2">Uncharacterized protein</fullName>
    </submittedName>
</protein>
<name>A0ABW7TZL7_9ACTN</name>
<comment type="caution">
    <text evidence="2">The sequence shown here is derived from an EMBL/GenBank/DDBJ whole genome shotgun (WGS) entry which is preliminary data.</text>
</comment>
<reference evidence="2 3" key="1">
    <citation type="submission" date="2024-10" db="EMBL/GenBank/DDBJ databases">
        <title>The Natural Products Discovery Center: Release of the First 8490 Sequenced Strains for Exploring Actinobacteria Biosynthetic Diversity.</title>
        <authorList>
            <person name="Kalkreuter E."/>
            <person name="Kautsar S.A."/>
            <person name="Yang D."/>
            <person name="Bader C.D."/>
            <person name="Teijaro C.N."/>
            <person name="Fluegel L."/>
            <person name="Davis C.M."/>
            <person name="Simpson J.R."/>
            <person name="Lauterbach L."/>
            <person name="Steele A.D."/>
            <person name="Gui C."/>
            <person name="Meng S."/>
            <person name="Li G."/>
            <person name="Viehrig K."/>
            <person name="Ye F."/>
            <person name="Su P."/>
            <person name="Kiefer A.F."/>
            <person name="Nichols A."/>
            <person name="Cepeda A.J."/>
            <person name="Yan W."/>
            <person name="Fan B."/>
            <person name="Jiang Y."/>
            <person name="Adhikari A."/>
            <person name="Zheng C.-J."/>
            <person name="Schuster L."/>
            <person name="Cowan T.M."/>
            <person name="Smanski M.J."/>
            <person name="Chevrette M.G."/>
            <person name="De Carvalho L.P.S."/>
            <person name="Shen B."/>
        </authorList>
    </citation>
    <scope>NUCLEOTIDE SEQUENCE [LARGE SCALE GENOMIC DNA]</scope>
    <source>
        <strain evidence="2 3">NPDC020602</strain>
    </source>
</reference>
<organism evidence="2 3">
    <name type="scientific">Streptomyces litmocidini</name>
    <dbReference type="NCBI Taxonomy" id="67318"/>
    <lineage>
        <taxon>Bacteria</taxon>
        <taxon>Bacillati</taxon>
        <taxon>Actinomycetota</taxon>
        <taxon>Actinomycetes</taxon>
        <taxon>Kitasatosporales</taxon>
        <taxon>Streptomycetaceae</taxon>
        <taxon>Streptomyces</taxon>
    </lineage>
</organism>
<dbReference type="RefSeq" id="WP_398706327.1">
    <property type="nucleotide sequence ID" value="NZ_JBIRUI010000001.1"/>
</dbReference>
<proteinExistence type="predicted"/>
<evidence type="ECO:0000256" key="1">
    <source>
        <dbReference type="SAM" id="MobiDB-lite"/>
    </source>
</evidence>
<evidence type="ECO:0000313" key="2">
    <source>
        <dbReference type="EMBL" id="MFI1712049.1"/>
    </source>
</evidence>